<keyword evidence="1" id="KW-0812">Transmembrane</keyword>
<dbReference type="RefSeq" id="XP_003148671.1">
    <property type="nucleotide sequence ID" value="XM_003148623.1"/>
</dbReference>
<keyword evidence="1" id="KW-1133">Transmembrane helix</keyword>
<dbReference type="OMA" id="CSMITIS"/>
<organism evidence="2">
    <name type="scientific">Loa loa</name>
    <name type="common">Eye worm</name>
    <name type="synonym">Filaria loa</name>
    <dbReference type="NCBI Taxonomy" id="7209"/>
    <lineage>
        <taxon>Eukaryota</taxon>
        <taxon>Metazoa</taxon>
        <taxon>Ecdysozoa</taxon>
        <taxon>Nematoda</taxon>
        <taxon>Chromadorea</taxon>
        <taxon>Rhabditida</taxon>
        <taxon>Spirurina</taxon>
        <taxon>Spiruromorpha</taxon>
        <taxon>Filarioidea</taxon>
        <taxon>Onchocercidae</taxon>
        <taxon>Loa</taxon>
    </lineage>
</organism>
<keyword evidence="1" id="KW-0472">Membrane</keyword>
<dbReference type="InParanoid" id="A0A1S0TLG3"/>
<evidence type="ECO:0000256" key="1">
    <source>
        <dbReference type="SAM" id="Phobius"/>
    </source>
</evidence>
<dbReference type="GeneID" id="9950582"/>
<sequence>MSGAIFFNNNSNDGNLHYGGINITERPICAEKGFSCPALYSTIQLISYFTTVADFIIISFLVYLSIVKVKDGLFKYFTLNLMAICSMITISDLMIDITNIVDLFTNVSENTKNSLVLVRLEKTY</sequence>
<reference evidence="2" key="1">
    <citation type="submission" date="2012-04" db="EMBL/GenBank/DDBJ databases">
        <title>The Genome Sequence of Loa loa.</title>
        <authorList>
            <consortium name="The Broad Institute Genome Sequencing Platform"/>
            <consortium name="Broad Institute Genome Sequencing Center for Infectious Disease"/>
            <person name="Nutman T.B."/>
            <person name="Fink D.L."/>
            <person name="Russ C."/>
            <person name="Young S."/>
            <person name="Zeng Q."/>
            <person name="Gargeya S."/>
            <person name="Alvarado L."/>
            <person name="Berlin A."/>
            <person name="Chapman S.B."/>
            <person name="Chen Z."/>
            <person name="Freedman E."/>
            <person name="Gellesch M."/>
            <person name="Goldberg J."/>
            <person name="Griggs A."/>
            <person name="Gujja S."/>
            <person name="Heilman E.R."/>
            <person name="Heiman D."/>
            <person name="Howarth C."/>
            <person name="Mehta T."/>
            <person name="Neiman D."/>
            <person name="Pearson M."/>
            <person name="Roberts A."/>
            <person name="Saif S."/>
            <person name="Shea T."/>
            <person name="Shenoy N."/>
            <person name="Sisk P."/>
            <person name="Stolte C."/>
            <person name="Sykes S."/>
            <person name="White J."/>
            <person name="Yandava C."/>
            <person name="Haas B."/>
            <person name="Henn M.R."/>
            <person name="Nusbaum C."/>
            <person name="Birren B."/>
        </authorList>
    </citation>
    <scope>NUCLEOTIDE SEQUENCE [LARGE SCALE GENOMIC DNA]</scope>
</reference>
<gene>
    <name evidence="2" type="ORF">LOAG_13114</name>
</gene>
<name>A0A1S0TLG3_LOALO</name>
<accession>A0A1S0TLG3</accession>
<dbReference type="OrthoDB" id="5836249at2759"/>
<feature type="transmembrane region" description="Helical" evidence="1">
    <location>
        <begin position="76"/>
        <end position="95"/>
    </location>
</feature>
<dbReference type="CTD" id="9950582"/>
<dbReference type="KEGG" id="loa:LOAG_13114"/>
<evidence type="ECO:0000313" key="2">
    <source>
        <dbReference type="EMBL" id="EFO15398.1"/>
    </source>
</evidence>
<dbReference type="AlphaFoldDB" id="A0A1S0TLG3"/>
<dbReference type="EMBL" id="JH713027">
    <property type="protein sequence ID" value="EFO15398.1"/>
    <property type="molecule type" value="Genomic_DNA"/>
</dbReference>
<proteinExistence type="predicted"/>
<protein>
    <submittedName>
        <fullName evidence="2">Uncharacterized protein</fullName>
    </submittedName>
</protein>
<feature type="transmembrane region" description="Helical" evidence="1">
    <location>
        <begin position="45"/>
        <end position="64"/>
    </location>
</feature>